<comment type="caution">
    <text evidence="1">The sequence shown here is derived from an EMBL/GenBank/DDBJ whole genome shotgun (WGS) entry which is preliminary data.</text>
</comment>
<proteinExistence type="predicted"/>
<keyword evidence="2" id="KW-1185">Reference proteome</keyword>
<evidence type="ECO:0000313" key="2">
    <source>
        <dbReference type="Proteomes" id="UP001234297"/>
    </source>
</evidence>
<protein>
    <submittedName>
        <fullName evidence="1">Uncharacterized protein</fullName>
    </submittedName>
</protein>
<evidence type="ECO:0000313" key="1">
    <source>
        <dbReference type="EMBL" id="KAJ8633058.1"/>
    </source>
</evidence>
<dbReference type="EMBL" id="CM056816">
    <property type="protein sequence ID" value="KAJ8633058.1"/>
    <property type="molecule type" value="Genomic_DNA"/>
</dbReference>
<dbReference type="Proteomes" id="UP001234297">
    <property type="component" value="Chromosome 8"/>
</dbReference>
<name>A0ACC2LIW2_PERAE</name>
<sequence>MKMAPFLSFIRHVVCVAGQKEDALETLYEQRNKKTSSQKLAEEDGLKAVDPVDVLPFKTLDGKLYYRAASDDSRRFENMLKEGDAASEDKDDSKDKDIVKLTKAERRRKLKKSKREAKKQAKDLDKMDSLQEDTVPENLQSEVLICKDGDRNIVKLGLLSLLAIFKDIIPDCRIRLPTEKELEMTVSKAVQKMRYYESTLLHSYKVFLVFF</sequence>
<organism evidence="1 2">
    <name type="scientific">Persea americana</name>
    <name type="common">Avocado</name>
    <dbReference type="NCBI Taxonomy" id="3435"/>
    <lineage>
        <taxon>Eukaryota</taxon>
        <taxon>Viridiplantae</taxon>
        <taxon>Streptophyta</taxon>
        <taxon>Embryophyta</taxon>
        <taxon>Tracheophyta</taxon>
        <taxon>Spermatophyta</taxon>
        <taxon>Magnoliopsida</taxon>
        <taxon>Magnoliidae</taxon>
        <taxon>Laurales</taxon>
        <taxon>Lauraceae</taxon>
        <taxon>Persea</taxon>
    </lineage>
</organism>
<reference evidence="1 2" key="1">
    <citation type="journal article" date="2022" name="Hortic Res">
        <title>A haplotype resolved chromosomal level avocado genome allows analysis of novel avocado genes.</title>
        <authorList>
            <person name="Nath O."/>
            <person name="Fletcher S.J."/>
            <person name="Hayward A."/>
            <person name="Shaw L.M."/>
            <person name="Masouleh A.K."/>
            <person name="Furtado A."/>
            <person name="Henry R.J."/>
            <person name="Mitter N."/>
        </authorList>
    </citation>
    <scope>NUCLEOTIDE SEQUENCE [LARGE SCALE GENOMIC DNA]</scope>
    <source>
        <strain evidence="2">cv. Hass</strain>
    </source>
</reference>
<gene>
    <name evidence="1" type="ORF">MRB53_026394</name>
</gene>
<accession>A0ACC2LIW2</accession>